<gene>
    <name evidence="3" type="ORF">FO440_00810</name>
</gene>
<organism evidence="3 4">
    <name type="scientific">Mucilaginibacter corticis</name>
    <dbReference type="NCBI Taxonomy" id="2597670"/>
    <lineage>
        <taxon>Bacteria</taxon>
        <taxon>Pseudomonadati</taxon>
        <taxon>Bacteroidota</taxon>
        <taxon>Sphingobacteriia</taxon>
        <taxon>Sphingobacteriales</taxon>
        <taxon>Sphingobacteriaceae</taxon>
        <taxon>Mucilaginibacter</taxon>
    </lineage>
</organism>
<dbReference type="RefSeq" id="WP_144246334.1">
    <property type="nucleotide sequence ID" value="NZ_VLPK01000001.1"/>
</dbReference>
<evidence type="ECO:0000313" key="3">
    <source>
        <dbReference type="EMBL" id="TSJ42764.1"/>
    </source>
</evidence>
<dbReference type="OrthoDB" id="9815205at2"/>
<keyword evidence="4" id="KW-1185">Reference proteome</keyword>
<dbReference type="PANTHER" id="PTHR42852">
    <property type="entry name" value="THIOL:DISULFIDE INTERCHANGE PROTEIN DSBE"/>
    <property type="match status" value="1"/>
</dbReference>
<protein>
    <submittedName>
        <fullName evidence="3">TlpA family protein disulfide reductase</fullName>
    </submittedName>
</protein>
<dbReference type="PANTHER" id="PTHR42852:SF13">
    <property type="entry name" value="PROTEIN DIPZ"/>
    <property type="match status" value="1"/>
</dbReference>
<sequence length="236" mass="26814">MKNLAIGLICCIAQTICYAQTANQPKKMFADTEPLVKQYLIDCNKAWDAKDEKRAQTYYDSINRCITNSYLGNHQFKDLKGKTISLGKMKKPVLITVSASWCAPCRAEIPALNKITKAYKDKIDFIVLFWNTREETEKLAALYDNAIYIVPSITQVPDDIHEINIGGFKHFRGYPTNYMVTTNKQIVKYDEEGAAVAVNYVGPDGKSITVTEEQAFNMNYKKLKDDVDFLISHNDQ</sequence>
<name>A0A556MS27_9SPHI</name>
<dbReference type="AlphaFoldDB" id="A0A556MS27"/>
<feature type="domain" description="Thioredoxin" evidence="2">
    <location>
        <begin position="65"/>
        <end position="232"/>
    </location>
</feature>
<dbReference type="InterPro" id="IPR050553">
    <property type="entry name" value="Thioredoxin_ResA/DsbE_sf"/>
</dbReference>
<dbReference type="InterPro" id="IPR017937">
    <property type="entry name" value="Thioredoxin_CS"/>
</dbReference>
<proteinExistence type="predicted"/>
<reference evidence="3 4" key="1">
    <citation type="submission" date="2019-07" db="EMBL/GenBank/DDBJ databases">
        <authorList>
            <person name="Huq M.A."/>
        </authorList>
    </citation>
    <scope>NUCLEOTIDE SEQUENCE [LARGE SCALE GENOMIC DNA]</scope>
    <source>
        <strain evidence="3 4">MAH-19</strain>
    </source>
</reference>
<comment type="caution">
    <text evidence="3">The sequence shown here is derived from an EMBL/GenBank/DDBJ whole genome shotgun (WGS) entry which is preliminary data.</text>
</comment>
<dbReference type="PROSITE" id="PS51352">
    <property type="entry name" value="THIOREDOXIN_2"/>
    <property type="match status" value="1"/>
</dbReference>
<dbReference type="SUPFAM" id="SSF52833">
    <property type="entry name" value="Thioredoxin-like"/>
    <property type="match status" value="1"/>
</dbReference>
<keyword evidence="1" id="KW-0676">Redox-active center</keyword>
<evidence type="ECO:0000256" key="1">
    <source>
        <dbReference type="ARBA" id="ARBA00023284"/>
    </source>
</evidence>
<dbReference type="Proteomes" id="UP000318733">
    <property type="component" value="Unassembled WGS sequence"/>
</dbReference>
<dbReference type="PROSITE" id="PS00194">
    <property type="entry name" value="THIOREDOXIN_1"/>
    <property type="match status" value="1"/>
</dbReference>
<dbReference type="Gene3D" id="3.40.30.10">
    <property type="entry name" value="Glutaredoxin"/>
    <property type="match status" value="1"/>
</dbReference>
<evidence type="ECO:0000313" key="4">
    <source>
        <dbReference type="Proteomes" id="UP000318733"/>
    </source>
</evidence>
<dbReference type="CDD" id="cd02966">
    <property type="entry name" value="TlpA_like_family"/>
    <property type="match status" value="1"/>
</dbReference>
<dbReference type="EMBL" id="VLPK01000001">
    <property type="protein sequence ID" value="TSJ42764.1"/>
    <property type="molecule type" value="Genomic_DNA"/>
</dbReference>
<dbReference type="InterPro" id="IPR013766">
    <property type="entry name" value="Thioredoxin_domain"/>
</dbReference>
<dbReference type="Pfam" id="PF00085">
    <property type="entry name" value="Thioredoxin"/>
    <property type="match status" value="1"/>
</dbReference>
<dbReference type="InterPro" id="IPR036249">
    <property type="entry name" value="Thioredoxin-like_sf"/>
</dbReference>
<evidence type="ECO:0000259" key="2">
    <source>
        <dbReference type="PROSITE" id="PS51352"/>
    </source>
</evidence>
<accession>A0A556MS27</accession>